<dbReference type="OrthoDB" id="3184970at2759"/>
<dbReference type="InterPro" id="IPR000210">
    <property type="entry name" value="BTB/POZ_dom"/>
</dbReference>
<keyword evidence="3" id="KW-1185">Reference proteome</keyword>
<dbReference type="Proteomes" id="UP000305067">
    <property type="component" value="Unassembled WGS sequence"/>
</dbReference>
<dbReference type="Pfam" id="PF00651">
    <property type="entry name" value="BTB"/>
    <property type="match status" value="1"/>
</dbReference>
<evidence type="ECO:0000313" key="2">
    <source>
        <dbReference type="EMBL" id="TFL01171.1"/>
    </source>
</evidence>
<reference evidence="2 3" key="1">
    <citation type="journal article" date="2019" name="Nat. Ecol. Evol.">
        <title>Megaphylogeny resolves global patterns of mushroom evolution.</title>
        <authorList>
            <person name="Varga T."/>
            <person name="Krizsan K."/>
            <person name="Foldi C."/>
            <person name="Dima B."/>
            <person name="Sanchez-Garcia M."/>
            <person name="Sanchez-Ramirez S."/>
            <person name="Szollosi G.J."/>
            <person name="Szarkandi J.G."/>
            <person name="Papp V."/>
            <person name="Albert L."/>
            <person name="Andreopoulos W."/>
            <person name="Angelini C."/>
            <person name="Antonin V."/>
            <person name="Barry K.W."/>
            <person name="Bougher N.L."/>
            <person name="Buchanan P."/>
            <person name="Buyck B."/>
            <person name="Bense V."/>
            <person name="Catcheside P."/>
            <person name="Chovatia M."/>
            <person name="Cooper J."/>
            <person name="Damon W."/>
            <person name="Desjardin D."/>
            <person name="Finy P."/>
            <person name="Geml J."/>
            <person name="Haridas S."/>
            <person name="Hughes K."/>
            <person name="Justo A."/>
            <person name="Karasinski D."/>
            <person name="Kautmanova I."/>
            <person name="Kiss B."/>
            <person name="Kocsube S."/>
            <person name="Kotiranta H."/>
            <person name="LaButti K.M."/>
            <person name="Lechner B.E."/>
            <person name="Liimatainen K."/>
            <person name="Lipzen A."/>
            <person name="Lukacs Z."/>
            <person name="Mihaltcheva S."/>
            <person name="Morgado L.N."/>
            <person name="Niskanen T."/>
            <person name="Noordeloos M.E."/>
            <person name="Ohm R.A."/>
            <person name="Ortiz-Santana B."/>
            <person name="Ovrebo C."/>
            <person name="Racz N."/>
            <person name="Riley R."/>
            <person name="Savchenko A."/>
            <person name="Shiryaev A."/>
            <person name="Soop K."/>
            <person name="Spirin V."/>
            <person name="Szebenyi C."/>
            <person name="Tomsovsky M."/>
            <person name="Tulloss R.E."/>
            <person name="Uehling J."/>
            <person name="Grigoriev I.V."/>
            <person name="Vagvolgyi C."/>
            <person name="Papp T."/>
            <person name="Martin F.M."/>
            <person name="Miettinen O."/>
            <person name="Hibbett D.S."/>
            <person name="Nagy L.G."/>
        </authorList>
    </citation>
    <scope>NUCLEOTIDE SEQUENCE [LARGE SCALE GENOMIC DNA]</scope>
    <source>
        <strain evidence="2 3">CBS 309.79</strain>
    </source>
</reference>
<evidence type="ECO:0000259" key="1">
    <source>
        <dbReference type="Pfam" id="PF00651"/>
    </source>
</evidence>
<proteinExistence type="predicted"/>
<accession>A0A5C3QL30</accession>
<organism evidence="2 3">
    <name type="scientific">Pterulicium gracile</name>
    <dbReference type="NCBI Taxonomy" id="1884261"/>
    <lineage>
        <taxon>Eukaryota</taxon>
        <taxon>Fungi</taxon>
        <taxon>Dikarya</taxon>
        <taxon>Basidiomycota</taxon>
        <taxon>Agaricomycotina</taxon>
        <taxon>Agaricomycetes</taxon>
        <taxon>Agaricomycetidae</taxon>
        <taxon>Agaricales</taxon>
        <taxon>Pleurotineae</taxon>
        <taxon>Pterulaceae</taxon>
        <taxon>Pterulicium</taxon>
    </lineage>
</organism>
<feature type="domain" description="BTB" evidence="1">
    <location>
        <begin position="14"/>
        <end position="137"/>
    </location>
</feature>
<name>A0A5C3QL30_9AGAR</name>
<dbReference type="Gene3D" id="3.30.710.10">
    <property type="entry name" value="Potassium Channel Kv1.1, Chain A"/>
    <property type="match status" value="1"/>
</dbReference>
<dbReference type="AlphaFoldDB" id="A0A5C3QL30"/>
<sequence length="193" mass="21667">MAKLKPFDTVLDNDKDSADIILKSSDGHSFYAHKNVFGFYSNVFAAASECSEARLDIHSGEDAYSKRELAEPSRLETVSCTETSKILELLLRFIHQDEGFTELGKFDRSTLFELAEASEKYNVWSLKLLLHSHMREKLELYPYQIFQFSLLHGHTKLGVEAAIQALLKHVGATKTSLSTSLSGEGMTECARVK</sequence>
<dbReference type="InterPro" id="IPR011333">
    <property type="entry name" value="SKP1/BTB/POZ_sf"/>
</dbReference>
<protein>
    <recommendedName>
        <fullName evidence="1">BTB domain-containing protein</fullName>
    </recommendedName>
</protein>
<dbReference type="SUPFAM" id="SSF54695">
    <property type="entry name" value="POZ domain"/>
    <property type="match status" value="1"/>
</dbReference>
<gene>
    <name evidence="2" type="ORF">BDV98DRAFT_91502</name>
</gene>
<evidence type="ECO:0000313" key="3">
    <source>
        <dbReference type="Proteomes" id="UP000305067"/>
    </source>
</evidence>
<dbReference type="EMBL" id="ML178826">
    <property type="protein sequence ID" value="TFL01171.1"/>
    <property type="molecule type" value="Genomic_DNA"/>
</dbReference>
<dbReference type="STRING" id="1884261.A0A5C3QL30"/>